<comment type="subcellular location">
    <subcellularLocation>
        <location evidence="1">Membrane</location>
        <topology evidence="1">Multi-pass membrane protein</topology>
    </subcellularLocation>
</comment>
<dbReference type="InterPro" id="IPR005829">
    <property type="entry name" value="Sugar_transporter_CS"/>
</dbReference>
<feature type="transmembrane region" description="Helical" evidence="6">
    <location>
        <begin position="291"/>
        <end position="312"/>
    </location>
</feature>
<feature type="transmembrane region" description="Helical" evidence="6">
    <location>
        <begin position="175"/>
        <end position="196"/>
    </location>
</feature>
<feature type="domain" description="Major facilitator superfamily (MFS) profile" evidence="7">
    <location>
        <begin position="25"/>
        <end position="433"/>
    </location>
</feature>
<keyword evidence="2" id="KW-0813">Transport</keyword>
<feature type="transmembrane region" description="Helical" evidence="6">
    <location>
        <begin position="116"/>
        <end position="137"/>
    </location>
</feature>
<feature type="transmembrane region" description="Helical" evidence="6">
    <location>
        <begin position="319"/>
        <end position="338"/>
    </location>
</feature>
<proteinExistence type="predicted"/>
<keyword evidence="4 6" id="KW-1133">Transmembrane helix</keyword>
<feature type="transmembrane region" description="Helical" evidence="6">
    <location>
        <begin position="344"/>
        <end position="365"/>
    </location>
</feature>
<name>A0A133VAX9_9EURY</name>
<dbReference type="Proteomes" id="UP000070565">
    <property type="component" value="Unassembled WGS sequence"/>
</dbReference>
<dbReference type="PATRIC" id="fig|1698275.3.peg.853"/>
<dbReference type="SUPFAM" id="SSF103473">
    <property type="entry name" value="MFS general substrate transporter"/>
    <property type="match status" value="1"/>
</dbReference>
<evidence type="ECO:0000313" key="9">
    <source>
        <dbReference type="Proteomes" id="UP000070565"/>
    </source>
</evidence>
<feature type="transmembrane region" description="Helical" evidence="6">
    <location>
        <begin position="255"/>
        <end position="279"/>
    </location>
</feature>
<feature type="transmembrane region" description="Helical" evidence="6">
    <location>
        <begin position="385"/>
        <end position="405"/>
    </location>
</feature>
<evidence type="ECO:0000256" key="5">
    <source>
        <dbReference type="ARBA" id="ARBA00023136"/>
    </source>
</evidence>
<feature type="transmembrane region" description="Helical" evidence="6">
    <location>
        <begin position="59"/>
        <end position="80"/>
    </location>
</feature>
<dbReference type="Gene3D" id="1.20.1250.20">
    <property type="entry name" value="MFS general substrate transporter like domains"/>
    <property type="match status" value="1"/>
</dbReference>
<dbReference type="EMBL" id="LHXZ01000009">
    <property type="protein sequence ID" value="KXB03565.1"/>
    <property type="molecule type" value="Genomic_DNA"/>
</dbReference>
<keyword evidence="3 6" id="KW-0812">Transmembrane</keyword>
<feature type="transmembrane region" description="Helical" evidence="6">
    <location>
        <begin position="92"/>
        <end position="110"/>
    </location>
</feature>
<reference evidence="8 9" key="1">
    <citation type="journal article" date="2016" name="Sci. Rep.">
        <title>Metabolic traits of an uncultured archaeal lineage -MSBL1- from brine pools of the Red Sea.</title>
        <authorList>
            <person name="Mwirichia R."/>
            <person name="Alam I."/>
            <person name="Rashid M."/>
            <person name="Vinu M."/>
            <person name="Ba-Alawi W."/>
            <person name="Anthony Kamau A."/>
            <person name="Kamanda Ngugi D."/>
            <person name="Goker M."/>
            <person name="Klenk H.P."/>
            <person name="Bajic V."/>
            <person name="Stingl U."/>
        </authorList>
    </citation>
    <scope>NUCLEOTIDE SEQUENCE [LARGE SCALE GENOMIC DNA]</scope>
    <source>
        <strain evidence="8">SCGC-AAA261F19</strain>
    </source>
</reference>
<evidence type="ECO:0000256" key="1">
    <source>
        <dbReference type="ARBA" id="ARBA00004141"/>
    </source>
</evidence>
<sequence length="439" mass="48481">MTQGKNLSLKQKLEEVPVGKFHWILLLALGLGWAFDAMNSGLISFGLTPLTEDLNLTEGLTGILLSGWTAGMFAGGFLIGKLADKAGRKTSLLLSLVLFSVPAGMVAFASHWELIFLLRFTAGMGSAGYMVVGSTLLSEYMPTKQRGRFVALLESSWAFGWLLASYFGLIFIETVGWRGIMLVGFLPMLFLPFFLVKIPESLRFLLSKGKIKRAREIGRDIDLKVGEEEAVNFRKTIKYSKLSTLFNPKYRKRTIMLWIHWFSIVLAYWGIFLWLPSVLASEKGFGIAKSLQFAFLITLAQIPGYWSGAWLIEKVGRKWLLVSYMSLAGVASFLFAGSTTTWQVLLFASLVSFFNLGAWGITYAYTPELYPTLVRASGSGIANGVGRIGGIFGPMLAGFLVSQFGSFYPVFVVYAVFHFISAIVVASLGIETKGRPLED</sequence>
<evidence type="ECO:0000313" key="8">
    <source>
        <dbReference type="EMBL" id="KXB03565.1"/>
    </source>
</evidence>
<feature type="transmembrane region" description="Helical" evidence="6">
    <location>
        <begin position="411"/>
        <end position="430"/>
    </location>
</feature>
<dbReference type="InterPro" id="IPR005828">
    <property type="entry name" value="MFS_sugar_transport-like"/>
</dbReference>
<evidence type="ECO:0000259" key="7">
    <source>
        <dbReference type="PROSITE" id="PS50850"/>
    </source>
</evidence>
<evidence type="ECO:0000256" key="3">
    <source>
        <dbReference type="ARBA" id="ARBA00022692"/>
    </source>
</evidence>
<dbReference type="PANTHER" id="PTHR23511:SF34">
    <property type="entry name" value="SYNAPTIC VESICLE GLYCOPROTEIN 2"/>
    <property type="match status" value="1"/>
</dbReference>
<dbReference type="GO" id="GO:0016020">
    <property type="term" value="C:membrane"/>
    <property type="evidence" value="ECO:0007669"/>
    <property type="project" value="UniProtKB-SubCell"/>
</dbReference>
<keyword evidence="5 6" id="KW-0472">Membrane</keyword>
<feature type="transmembrane region" description="Helical" evidence="6">
    <location>
        <begin position="21"/>
        <end position="47"/>
    </location>
</feature>
<gene>
    <name evidence="8" type="ORF">AKJ45_01230</name>
</gene>
<dbReference type="PANTHER" id="PTHR23511">
    <property type="entry name" value="SYNAPTIC VESICLE GLYCOPROTEIN 2"/>
    <property type="match status" value="1"/>
</dbReference>
<dbReference type="AlphaFoldDB" id="A0A133VAX9"/>
<protein>
    <recommendedName>
        <fullName evidence="7">Major facilitator superfamily (MFS) profile domain-containing protein</fullName>
    </recommendedName>
</protein>
<accession>A0A133VAX9</accession>
<evidence type="ECO:0000256" key="2">
    <source>
        <dbReference type="ARBA" id="ARBA00022448"/>
    </source>
</evidence>
<dbReference type="Pfam" id="PF00083">
    <property type="entry name" value="Sugar_tr"/>
    <property type="match status" value="1"/>
</dbReference>
<organism evidence="8 9">
    <name type="scientific">candidate division MSBL1 archaeon SCGC-AAA261F19</name>
    <dbReference type="NCBI Taxonomy" id="1698275"/>
    <lineage>
        <taxon>Archaea</taxon>
        <taxon>Methanobacteriati</taxon>
        <taxon>Methanobacteriota</taxon>
        <taxon>candidate division MSBL1</taxon>
    </lineage>
</organism>
<dbReference type="PROSITE" id="PS50850">
    <property type="entry name" value="MFS"/>
    <property type="match status" value="1"/>
</dbReference>
<evidence type="ECO:0000256" key="4">
    <source>
        <dbReference type="ARBA" id="ARBA00022989"/>
    </source>
</evidence>
<dbReference type="InterPro" id="IPR036259">
    <property type="entry name" value="MFS_trans_sf"/>
</dbReference>
<dbReference type="InterPro" id="IPR020846">
    <property type="entry name" value="MFS_dom"/>
</dbReference>
<evidence type="ECO:0000256" key="6">
    <source>
        <dbReference type="SAM" id="Phobius"/>
    </source>
</evidence>
<dbReference type="CDD" id="cd17316">
    <property type="entry name" value="MFS_SV2_like"/>
    <property type="match status" value="1"/>
</dbReference>
<comment type="caution">
    <text evidence="8">The sequence shown here is derived from an EMBL/GenBank/DDBJ whole genome shotgun (WGS) entry which is preliminary data.</text>
</comment>
<dbReference type="GO" id="GO:0022857">
    <property type="term" value="F:transmembrane transporter activity"/>
    <property type="evidence" value="ECO:0007669"/>
    <property type="project" value="InterPro"/>
</dbReference>
<feature type="transmembrane region" description="Helical" evidence="6">
    <location>
        <begin position="149"/>
        <end position="169"/>
    </location>
</feature>
<keyword evidence="9" id="KW-1185">Reference proteome</keyword>
<dbReference type="PROSITE" id="PS00216">
    <property type="entry name" value="SUGAR_TRANSPORT_1"/>
    <property type="match status" value="2"/>
</dbReference>